<dbReference type="InterPro" id="IPR035069">
    <property type="entry name" value="TTHA1013/TTHA0281-like"/>
</dbReference>
<keyword evidence="1" id="KW-0472">Membrane</keyword>
<gene>
    <name evidence="2" type="ORF">MNBD_NITROSPINAE03-642</name>
</gene>
<feature type="transmembrane region" description="Helical" evidence="1">
    <location>
        <begin position="124"/>
        <end position="141"/>
    </location>
</feature>
<dbReference type="InterPro" id="IPR008651">
    <property type="entry name" value="Uncharacterised_HicB"/>
</dbReference>
<dbReference type="AlphaFoldDB" id="A0A3B1C0T0"/>
<protein>
    <recommendedName>
        <fullName evidence="3">HicB protein</fullName>
    </recommendedName>
</protein>
<evidence type="ECO:0000313" key="2">
    <source>
        <dbReference type="EMBL" id="VAX21682.1"/>
    </source>
</evidence>
<evidence type="ECO:0000256" key="1">
    <source>
        <dbReference type="SAM" id="Phobius"/>
    </source>
</evidence>
<sequence>MSELFEHKGYFGSAEVDMRRGCLSGQILFIEDIMVYEGKTLENLKANFKNAVNNYLETCETLGQEPQQPYSGALTVEIGEDLHRETTFQAKITSESVDEYVKKAISNRIGGMGGEDQKRHHETVIMLVIIAALIILFNLKIL</sequence>
<dbReference type="EMBL" id="UOGB01000213">
    <property type="protein sequence ID" value="VAX21682.1"/>
    <property type="molecule type" value="Genomic_DNA"/>
</dbReference>
<reference evidence="2" key="1">
    <citation type="submission" date="2018-06" db="EMBL/GenBank/DDBJ databases">
        <authorList>
            <person name="Zhirakovskaya E."/>
        </authorList>
    </citation>
    <scope>NUCLEOTIDE SEQUENCE</scope>
</reference>
<dbReference type="SUPFAM" id="SSF143100">
    <property type="entry name" value="TTHA1013/TTHA0281-like"/>
    <property type="match status" value="1"/>
</dbReference>
<keyword evidence="1" id="KW-0812">Transmembrane</keyword>
<proteinExistence type="predicted"/>
<organism evidence="2">
    <name type="scientific">hydrothermal vent metagenome</name>
    <dbReference type="NCBI Taxonomy" id="652676"/>
    <lineage>
        <taxon>unclassified sequences</taxon>
        <taxon>metagenomes</taxon>
        <taxon>ecological metagenomes</taxon>
    </lineage>
</organism>
<name>A0A3B1C0T0_9ZZZZ</name>
<keyword evidence="1" id="KW-1133">Transmembrane helix</keyword>
<evidence type="ECO:0008006" key="3">
    <source>
        <dbReference type="Google" id="ProtNLM"/>
    </source>
</evidence>
<accession>A0A3B1C0T0</accession>
<dbReference type="Pfam" id="PF05534">
    <property type="entry name" value="HicB"/>
    <property type="match status" value="1"/>
</dbReference>